<dbReference type="InterPro" id="IPR029056">
    <property type="entry name" value="Ribokinase-like"/>
</dbReference>
<dbReference type="EMBL" id="JAIWQS010000006">
    <property type="protein sequence ID" value="KAJ8763035.1"/>
    <property type="molecule type" value="Genomic_DNA"/>
</dbReference>
<evidence type="ECO:0000313" key="5">
    <source>
        <dbReference type="Proteomes" id="UP001159364"/>
    </source>
</evidence>
<gene>
    <name evidence="4" type="ORF">K2173_023240</name>
</gene>
<evidence type="ECO:0000256" key="2">
    <source>
        <dbReference type="ARBA" id="ARBA00022679"/>
    </source>
</evidence>
<dbReference type="Proteomes" id="UP001159364">
    <property type="component" value="Linkage Group LG06"/>
</dbReference>
<dbReference type="AlphaFoldDB" id="A0AAV8T9Z3"/>
<protein>
    <recommendedName>
        <fullName evidence="6">Carbohydrate kinase PfkB domain-containing protein</fullName>
    </recommendedName>
</protein>
<name>A0AAV8T9Z3_9ROSI</name>
<reference evidence="4 5" key="1">
    <citation type="submission" date="2021-09" db="EMBL/GenBank/DDBJ databases">
        <title>Genomic insights and catalytic innovation underlie evolution of tropane alkaloids biosynthesis.</title>
        <authorList>
            <person name="Wang Y.-J."/>
            <person name="Tian T."/>
            <person name="Huang J.-P."/>
            <person name="Huang S.-X."/>
        </authorList>
    </citation>
    <scope>NUCLEOTIDE SEQUENCE [LARGE SCALE GENOMIC DNA]</scope>
    <source>
        <strain evidence="4">KIB-2018</strain>
        <tissue evidence="4">Leaf</tissue>
    </source>
</reference>
<accession>A0AAV8T9Z3</accession>
<evidence type="ECO:0000313" key="4">
    <source>
        <dbReference type="EMBL" id="KAJ8763035.1"/>
    </source>
</evidence>
<sequence>MVDFSGMVDDKFLERLGLEKGTRKIINHEERGRVLRAMDGCSYKAAAGGSLSNSLVALARLGCKPVGGPPLNVAMTGSVGSDPLGGFYRCKWAILLYIK</sequence>
<keyword evidence="5" id="KW-1185">Reference proteome</keyword>
<evidence type="ECO:0000256" key="1">
    <source>
        <dbReference type="ARBA" id="ARBA00010688"/>
    </source>
</evidence>
<comment type="similarity">
    <text evidence="1">Belongs to the carbohydrate kinase PfkB family.</text>
</comment>
<proteinExistence type="inferred from homology"/>
<dbReference type="Gene3D" id="3.40.1190.20">
    <property type="match status" value="1"/>
</dbReference>
<dbReference type="SUPFAM" id="SSF53613">
    <property type="entry name" value="Ribokinase-like"/>
    <property type="match status" value="1"/>
</dbReference>
<evidence type="ECO:0008006" key="6">
    <source>
        <dbReference type="Google" id="ProtNLM"/>
    </source>
</evidence>
<keyword evidence="2" id="KW-0808">Transferase</keyword>
<organism evidence="4 5">
    <name type="scientific">Erythroxylum novogranatense</name>
    <dbReference type="NCBI Taxonomy" id="1862640"/>
    <lineage>
        <taxon>Eukaryota</taxon>
        <taxon>Viridiplantae</taxon>
        <taxon>Streptophyta</taxon>
        <taxon>Embryophyta</taxon>
        <taxon>Tracheophyta</taxon>
        <taxon>Spermatophyta</taxon>
        <taxon>Magnoliopsida</taxon>
        <taxon>eudicotyledons</taxon>
        <taxon>Gunneridae</taxon>
        <taxon>Pentapetalae</taxon>
        <taxon>rosids</taxon>
        <taxon>fabids</taxon>
        <taxon>Malpighiales</taxon>
        <taxon>Erythroxylaceae</taxon>
        <taxon>Erythroxylum</taxon>
    </lineage>
</organism>
<dbReference type="Gene3D" id="3.30.1110.10">
    <property type="match status" value="1"/>
</dbReference>
<dbReference type="GO" id="GO:0016301">
    <property type="term" value="F:kinase activity"/>
    <property type="evidence" value="ECO:0007669"/>
    <property type="project" value="UniProtKB-KW"/>
</dbReference>
<dbReference type="PANTHER" id="PTHR43320:SF3">
    <property type="entry name" value="CARBOHYDRATE KINASE PFKB DOMAIN-CONTAINING PROTEIN"/>
    <property type="match status" value="1"/>
</dbReference>
<keyword evidence="3" id="KW-0418">Kinase</keyword>
<comment type="caution">
    <text evidence="4">The sequence shown here is derived from an EMBL/GenBank/DDBJ whole genome shotgun (WGS) entry which is preliminary data.</text>
</comment>
<dbReference type="PANTHER" id="PTHR43320">
    <property type="entry name" value="SUGAR KINASE"/>
    <property type="match status" value="1"/>
</dbReference>
<dbReference type="InterPro" id="IPR052700">
    <property type="entry name" value="Carb_kinase_PfkB-like"/>
</dbReference>
<evidence type="ECO:0000256" key="3">
    <source>
        <dbReference type="ARBA" id="ARBA00022777"/>
    </source>
</evidence>